<protein>
    <recommendedName>
        <fullName evidence="4">Diacylglycerol O-acyltransferase</fullName>
    </recommendedName>
</protein>
<evidence type="ECO:0000313" key="3">
    <source>
        <dbReference type="Proteomes" id="UP000288805"/>
    </source>
</evidence>
<dbReference type="Proteomes" id="UP000288805">
    <property type="component" value="Unassembled WGS sequence"/>
</dbReference>
<dbReference type="EMBL" id="QGNW01000114">
    <property type="protein sequence ID" value="RVW95364.1"/>
    <property type="molecule type" value="Genomic_DNA"/>
</dbReference>
<dbReference type="GO" id="GO:0045017">
    <property type="term" value="P:glycerolipid biosynthetic process"/>
    <property type="evidence" value="ECO:0007669"/>
    <property type="project" value="InterPro"/>
</dbReference>
<feature type="region of interest" description="Disordered" evidence="1">
    <location>
        <begin position="1"/>
        <end position="38"/>
    </location>
</feature>
<dbReference type="AlphaFoldDB" id="A0A438IF69"/>
<dbReference type="GO" id="GO:0008374">
    <property type="term" value="F:O-acyltransferase activity"/>
    <property type="evidence" value="ECO:0007669"/>
    <property type="project" value="InterPro"/>
</dbReference>
<dbReference type="PANTHER" id="PTHR31650:SF74">
    <property type="entry name" value="O-ACYLTRANSFERASE WSD1-LIKE"/>
    <property type="match status" value="1"/>
</dbReference>
<evidence type="ECO:0008006" key="4">
    <source>
        <dbReference type="Google" id="ProtNLM"/>
    </source>
</evidence>
<accession>A0A438IF69</accession>
<organism evidence="2 3">
    <name type="scientific">Vitis vinifera</name>
    <name type="common">Grape</name>
    <dbReference type="NCBI Taxonomy" id="29760"/>
    <lineage>
        <taxon>Eukaryota</taxon>
        <taxon>Viridiplantae</taxon>
        <taxon>Streptophyta</taxon>
        <taxon>Embryophyta</taxon>
        <taxon>Tracheophyta</taxon>
        <taxon>Spermatophyta</taxon>
        <taxon>Magnoliopsida</taxon>
        <taxon>eudicotyledons</taxon>
        <taxon>Gunneridae</taxon>
        <taxon>Pentapetalae</taxon>
        <taxon>rosids</taxon>
        <taxon>Vitales</taxon>
        <taxon>Vitaceae</taxon>
        <taxon>Viteae</taxon>
        <taxon>Vitis</taxon>
    </lineage>
</organism>
<name>A0A438IF69_VITVI</name>
<feature type="compositionally biased region" description="Basic and acidic residues" evidence="1">
    <location>
        <begin position="23"/>
        <end position="36"/>
    </location>
</feature>
<dbReference type="PANTHER" id="PTHR31650">
    <property type="entry name" value="O-ACYLTRANSFERASE (WSD1-LIKE) FAMILY PROTEIN"/>
    <property type="match status" value="1"/>
</dbReference>
<evidence type="ECO:0000256" key="1">
    <source>
        <dbReference type="SAM" id="MobiDB-lite"/>
    </source>
</evidence>
<gene>
    <name evidence="2" type="ORF">CK203_028795</name>
</gene>
<comment type="caution">
    <text evidence="2">The sequence shown here is derived from an EMBL/GenBank/DDBJ whole genome shotgun (WGS) entry which is preliminary data.</text>
</comment>
<sequence>MDPVGDLDSRQQALKPIQTKRSGAREVGDGKKPGDIKEEEGEALSPVGRIFHETCFNVYVIAIAGCKTRINVDVVKANLEHSLLKHPRFSSLQVKDVKKDGGMKWVPTKVDLDKHIIIPSLHHTISSPDKMTSDAESVAVFRIHHSLGDGMSLMSLVLACSRQISNPKALPTLPVKKTSNPDPDTMTPLSNGWKKGGGHVPRRFVYRTVSLDDIKLIKNGMKTTINDVVMGVSLAGLSRYLNRRYGETKEDKGATQKKIIFRRIFA</sequence>
<proteinExistence type="predicted"/>
<dbReference type="InterPro" id="IPR045034">
    <property type="entry name" value="O-acyltransferase_WSD1-like"/>
</dbReference>
<feature type="compositionally biased region" description="Polar residues" evidence="1">
    <location>
        <begin position="177"/>
        <end position="190"/>
    </location>
</feature>
<reference evidence="2 3" key="1">
    <citation type="journal article" date="2018" name="PLoS Genet.">
        <title>Population sequencing reveals clonal diversity and ancestral inbreeding in the grapevine cultivar Chardonnay.</title>
        <authorList>
            <person name="Roach M.J."/>
            <person name="Johnson D.L."/>
            <person name="Bohlmann J."/>
            <person name="van Vuuren H.J."/>
            <person name="Jones S.J."/>
            <person name="Pretorius I.S."/>
            <person name="Schmidt S.A."/>
            <person name="Borneman A.R."/>
        </authorList>
    </citation>
    <scope>NUCLEOTIDE SEQUENCE [LARGE SCALE GENOMIC DNA]</scope>
    <source>
        <strain evidence="3">cv. Chardonnay</strain>
        <tissue evidence="2">Leaf</tissue>
    </source>
</reference>
<feature type="region of interest" description="Disordered" evidence="1">
    <location>
        <begin position="170"/>
        <end position="195"/>
    </location>
</feature>
<evidence type="ECO:0000313" key="2">
    <source>
        <dbReference type="EMBL" id="RVW95364.1"/>
    </source>
</evidence>